<dbReference type="STRING" id="84135.GCA_001052115_00073"/>
<keyword evidence="1" id="KW-0805">Transcription regulation</keyword>
<dbReference type="SUPFAM" id="SSF46785">
    <property type="entry name" value="Winged helix' DNA-binding domain"/>
    <property type="match status" value="1"/>
</dbReference>
<proteinExistence type="predicted"/>
<dbReference type="InterPro" id="IPR036390">
    <property type="entry name" value="WH_DNA-bd_sf"/>
</dbReference>
<dbReference type="InterPro" id="IPR000835">
    <property type="entry name" value="HTH_MarR-typ"/>
</dbReference>
<dbReference type="EMBL" id="PNGT01000001">
    <property type="protein sequence ID" value="PMC53217.1"/>
    <property type="molecule type" value="Genomic_DNA"/>
</dbReference>
<dbReference type="GO" id="GO:0003677">
    <property type="term" value="F:DNA binding"/>
    <property type="evidence" value="ECO:0007669"/>
    <property type="project" value="UniProtKB-KW"/>
</dbReference>
<keyword evidence="3" id="KW-0804">Transcription</keyword>
<protein>
    <submittedName>
        <fullName evidence="5">MarR family transcriptional regulator</fullName>
    </submittedName>
</protein>
<dbReference type="PANTHER" id="PTHR42756:SF1">
    <property type="entry name" value="TRANSCRIPTIONAL REPRESSOR OF EMRAB OPERON"/>
    <property type="match status" value="1"/>
</dbReference>
<evidence type="ECO:0000256" key="3">
    <source>
        <dbReference type="ARBA" id="ARBA00023163"/>
    </source>
</evidence>
<evidence type="ECO:0000313" key="6">
    <source>
        <dbReference type="Proteomes" id="UP000235670"/>
    </source>
</evidence>
<keyword evidence="2" id="KW-0238">DNA-binding</keyword>
<dbReference type="PROSITE" id="PS50995">
    <property type="entry name" value="HTH_MARR_2"/>
    <property type="match status" value="1"/>
</dbReference>
<dbReference type="PRINTS" id="PR00598">
    <property type="entry name" value="HTHMARR"/>
</dbReference>
<dbReference type="OrthoDB" id="9799747at2"/>
<dbReference type="PANTHER" id="PTHR42756">
    <property type="entry name" value="TRANSCRIPTIONAL REGULATOR, MARR"/>
    <property type="match status" value="1"/>
</dbReference>
<dbReference type="AlphaFoldDB" id="A0A2N6SH04"/>
<organism evidence="5 6">
    <name type="scientific">Gemella sanguinis</name>
    <dbReference type="NCBI Taxonomy" id="84135"/>
    <lineage>
        <taxon>Bacteria</taxon>
        <taxon>Bacillati</taxon>
        <taxon>Bacillota</taxon>
        <taxon>Bacilli</taxon>
        <taxon>Bacillales</taxon>
        <taxon>Gemellaceae</taxon>
        <taxon>Gemella</taxon>
    </lineage>
</organism>
<comment type="caution">
    <text evidence="5">The sequence shown here is derived from an EMBL/GenBank/DDBJ whole genome shotgun (WGS) entry which is preliminary data.</text>
</comment>
<accession>A0A2N6SH04</accession>
<dbReference type="GO" id="GO:0003700">
    <property type="term" value="F:DNA-binding transcription factor activity"/>
    <property type="evidence" value="ECO:0007669"/>
    <property type="project" value="InterPro"/>
</dbReference>
<dbReference type="Pfam" id="PF01047">
    <property type="entry name" value="MarR"/>
    <property type="match status" value="1"/>
</dbReference>
<reference evidence="5 6" key="1">
    <citation type="submission" date="2017-09" db="EMBL/GenBank/DDBJ databases">
        <title>Bacterial strain isolated from the female urinary microbiota.</title>
        <authorList>
            <person name="Thomas-White K."/>
            <person name="Kumar N."/>
            <person name="Forster S."/>
            <person name="Putonti C."/>
            <person name="Lawley T."/>
            <person name="Wolfe A.J."/>
        </authorList>
    </citation>
    <scope>NUCLEOTIDE SEQUENCE [LARGE SCALE GENOMIC DNA]</scope>
    <source>
        <strain evidence="5 6">UMB0186</strain>
    </source>
</reference>
<dbReference type="InterPro" id="IPR023187">
    <property type="entry name" value="Tscrpt_reg_MarR-type_CS"/>
</dbReference>
<dbReference type="RefSeq" id="WP_102189361.1">
    <property type="nucleotide sequence ID" value="NZ_PNGT01000001.1"/>
</dbReference>
<feature type="domain" description="HTH marR-type" evidence="4">
    <location>
        <begin position="1"/>
        <end position="136"/>
    </location>
</feature>
<evidence type="ECO:0000313" key="5">
    <source>
        <dbReference type="EMBL" id="PMC53217.1"/>
    </source>
</evidence>
<dbReference type="InterPro" id="IPR036388">
    <property type="entry name" value="WH-like_DNA-bd_sf"/>
</dbReference>
<name>A0A2N6SH04_9BACL</name>
<gene>
    <name evidence="5" type="ORF">CJ218_01360</name>
</gene>
<dbReference type="SMART" id="SM00347">
    <property type="entry name" value="HTH_MARR"/>
    <property type="match status" value="1"/>
</dbReference>
<dbReference type="Gene3D" id="1.10.10.10">
    <property type="entry name" value="Winged helix-like DNA-binding domain superfamily/Winged helix DNA-binding domain"/>
    <property type="match status" value="1"/>
</dbReference>
<evidence type="ECO:0000256" key="1">
    <source>
        <dbReference type="ARBA" id="ARBA00023015"/>
    </source>
</evidence>
<dbReference type="Proteomes" id="UP000235670">
    <property type="component" value="Unassembled WGS sequence"/>
</dbReference>
<evidence type="ECO:0000259" key="4">
    <source>
        <dbReference type="PROSITE" id="PS50995"/>
    </source>
</evidence>
<dbReference type="PROSITE" id="PS01117">
    <property type="entry name" value="HTH_MARR_1"/>
    <property type="match status" value="1"/>
</dbReference>
<evidence type="ECO:0000256" key="2">
    <source>
        <dbReference type="ARBA" id="ARBA00023125"/>
    </source>
</evidence>
<sequence length="136" mass="15756">MSNELKAVIGIMRTSNILVDDLKRTLKQYPINSTEFSVLEFLYSKGEKNIQEIRDRILLASGSATYVVDNLEKKGYVVRKVCDSDKRVTFIKLTKKGEDLMTEIFPIHKENTKEIFSELTDEEIKTLKNILLKIKR</sequence>